<feature type="chain" id="PRO_5040833874" evidence="1">
    <location>
        <begin position="30"/>
        <end position="616"/>
    </location>
</feature>
<keyword evidence="3" id="KW-1185">Reference proteome</keyword>
<evidence type="ECO:0000256" key="1">
    <source>
        <dbReference type="SAM" id="SignalP"/>
    </source>
</evidence>
<feature type="signal peptide" evidence="1">
    <location>
        <begin position="1"/>
        <end position="29"/>
    </location>
</feature>
<protein>
    <submittedName>
        <fullName evidence="2">Uncharacterized protein</fullName>
    </submittedName>
</protein>
<accession>A0A9X3X4M5</accession>
<gene>
    <name evidence="2" type="ORF">KEG57_27030</name>
</gene>
<dbReference type="Proteomes" id="UP001151081">
    <property type="component" value="Unassembled WGS sequence"/>
</dbReference>
<comment type="caution">
    <text evidence="2">The sequence shown here is derived from an EMBL/GenBank/DDBJ whole genome shotgun (WGS) entry which is preliminary data.</text>
</comment>
<keyword evidence="1" id="KW-0732">Signal</keyword>
<dbReference type="RefSeq" id="WP_272419241.1">
    <property type="nucleotide sequence ID" value="NZ_JAGTJJ010000019.1"/>
</dbReference>
<reference evidence="2 3" key="1">
    <citation type="submission" date="2021-04" db="EMBL/GenBank/DDBJ databases">
        <title>Genome analysis of Polyangium sp.</title>
        <authorList>
            <person name="Li Y."/>
            <person name="Wang J."/>
        </authorList>
    </citation>
    <scope>NUCLEOTIDE SEQUENCE [LARGE SCALE GENOMIC DNA]</scope>
    <source>
        <strain evidence="2 3">SDU14</strain>
    </source>
</reference>
<evidence type="ECO:0000313" key="2">
    <source>
        <dbReference type="EMBL" id="MDC3984192.1"/>
    </source>
</evidence>
<dbReference type="AlphaFoldDB" id="A0A9X3X4M5"/>
<organism evidence="2 3">
    <name type="scientific">Polyangium jinanense</name>
    <dbReference type="NCBI Taxonomy" id="2829994"/>
    <lineage>
        <taxon>Bacteria</taxon>
        <taxon>Pseudomonadati</taxon>
        <taxon>Myxococcota</taxon>
        <taxon>Polyangia</taxon>
        <taxon>Polyangiales</taxon>
        <taxon>Polyangiaceae</taxon>
        <taxon>Polyangium</taxon>
    </lineage>
</organism>
<dbReference type="PROSITE" id="PS51257">
    <property type="entry name" value="PROKAR_LIPOPROTEIN"/>
    <property type="match status" value="1"/>
</dbReference>
<proteinExistence type="predicted"/>
<name>A0A9X3X4M5_9BACT</name>
<evidence type="ECO:0000313" key="3">
    <source>
        <dbReference type="Proteomes" id="UP001151081"/>
    </source>
</evidence>
<dbReference type="EMBL" id="JAGTJJ010000019">
    <property type="protein sequence ID" value="MDC3984192.1"/>
    <property type="molecule type" value="Genomic_DNA"/>
</dbReference>
<sequence>MLERFPSRLPFFRRVKPLAALLLGLSSIACTPLLPSRTFHAPGAPVGRVSATLVPAPGVRAGGPHLVTFGLPLPPESLTRSGLSTVRILRDGVEIPAHVDELTPYRDITDPERSGRWVRVARIQLTHTFQTSPPAPESVVVEWGSSERTRDVAELVEPRRGFHSVTGGSFAPEDLVTEPEVYVVLPKAFLSQGALRTPFVPLDDRVGEEMDPPALLHGRRLPWPLVYDFAQKNYFYGLLNEPVGDNPYRTNLDNNGEAWLYDRASAMFVLYLRGGSARVLREAVRASVFYERLLVLARQHRGDPSAKASPLGAFFSWRKPRPDPKDAAKEPAWDPKYSYAECLALTHWLTGDPRILDKLDAVIAAFEDVPSRWSPAYAPVRKSTGERLREAWTERHVAFKLLAATIAFELRGREEDRARVVRIVEDLLWHQDQSRPGGFFARAGEVVDGGLYHFGTQHDPDEAGEELVASPWMSALLVDAMVRVHSSWDDPRIARFIVRMGTMLAAASKVRSQPDGSRLVTPDYLIRADGSTHTDHDGAAHAADVMGALAWADAFARLLGEPDPRFRRVVLGSPGLYETFAGEVFQRPDDWMLRPYRRYAWMFRTSAAFSFALGAR</sequence>